<name>I3XZM8_SULBS</name>
<dbReference type="SUPFAM" id="SSF53790">
    <property type="entry name" value="Tetrapyrrole methylase"/>
    <property type="match status" value="1"/>
</dbReference>
<keyword evidence="4 6" id="KW-0808">Transferase</keyword>
<sequence length="387" mass="43668">MVTIMGNGMGAYSFSHLNIDTTAYDTIVCDVRFEASGTNILKLPFSQAKDYILSHYEAENILYIVTGSPLFFSAGTLLAKALPPLHVKLVDNTSSKAYLLCALGIGEAEVESLSLHGREHLDLAAFLRKPYTFVLCDAFTCKRLKEALRFLDANDIHISIGYKLGYEDECICPLNLWENEEERFDLKAPYVLLIQRLFEPKNGLSNDESFATERGMITKYYKRHLSLQNLELCPNHLLWDVGAGSGSCGIEAYTRYKARVVFFEKNPERIAHITHNLRTHKVVDALLVEGEAHTKFESLKENPHRIFIGGGGMEVIATLPYLYTRLQKEGILLINAISLKHLSHMLNTLNDARIAYEVFSLSLTTYKGTLDLIEPQRQLFQIKVVKA</sequence>
<dbReference type="OrthoDB" id="9787825at2"/>
<dbReference type="EC" id="2.1.1.132" evidence="6"/>
<dbReference type="SUPFAM" id="SSF53335">
    <property type="entry name" value="S-adenosyl-L-methionine-dependent methyltransferases"/>
    <property type="match status" value="1"/>
</dbReference>
<evidence type="ECO:0000256" key="1">
    <source>
        <dbReference type="ARBA" id="ARBA00004953"/>
    </source>
</evidence>
<dbReference type="InterPro" id="IPR014008">
    <property type="entry name" value="Cbl_synth_MTase_CbiT"/>
</dbReference>
<dbReference type="PATRIC" id="fig|760154.4.peg.2124"/>
<dbReference type="GO" id="GO:0009236">
    <property type="term" value="P:cobalamin biosynthetic process"/>
    <property type="evidence" value="ECO:0007669"/>
    <property type="project" value="UniProtKB-UniPathway"/>
</dbReference>
<organism evidence="6 7">
    <name type="scientific">Sulfurospirillum barnesii (strain ATCC 700032 / DSM 10660 / SES-3)</name>
    <dbReference type="NCBI Taxonomy" id="760154"/>
    <lineage>
        <taxon>Bacteria</taxon>
        <taxon>Pseudomonadati</taxon>
        <taxon>Campylobacterota</taxon>
        <taxon>Epsilonproteobacteria</taxon>
        <taxon>Campylobacterales</taxon>
        <taxon>Sulfurospirillaceae</taxon>
        <taxon>Sulfurospirillum</taxon>
    </lineage>
</organism>
<dbReference type="PANTHER" id="PTHR43182">
    <property type="entry name" value="COBALT-PRECORRIN-6B C(15)-METHYLTRANSFERASE (DECARBOXYLATING)"/>
    <property type="match status" value="1"/>
</dbReference>
<dbReference type="GO" id="GO:0008276">
    <property type="term" value="F:protein methyltransferase activity"/>
    <property type="evidence" value="ECO:0007669"/>
    <property type="project" value="InterPro"/>
</dbReference>
<comment type="pathway">
    <text evidence="1">Cofactor biosynthesis; adenosylcobalamin biosynthesis.</text>
</comment>
<keyword evidence="5" id="KW-0949">S-adenosyl-L-methionine</keyword>
<keyword evidence="3 6" id="KW-0489">Methyltransferase</keyword>
<accession>I3XZM8</accession>
<dbReference type="eggNOG" id="COG2242">
    <property type="taxonomic scope" value="Bacteria"/>
</dbReference>
<dbReference type="STRING" id="760154.Sulba_2127"/>
<evidence type="ECO:0000256" key="2">
    <source>
        <dbReference type="ARBA" id="ARBA00022573"/>
    </source>
</evidence>
<evidence type="ECO:0000313" key="6">
    <source>
        <dbReference type="EMBL" id="AFL69402.1"/>
    </source>
</evidence>
<dbReference type="KEGG" id="sba:Sulba_2127"/>
<dbReference type="Proteomes" id="UP000006176">
    <property type="component" value="Chromosome"/>
</dbReference>
<dbReference type="RefSeq" id="WP_014770267.1">
    <property type="nucleotide sequence ID" value="NC_018002.1"/>
</dbReference>
<dbReference type="HOGENOM" id="CLU_707218_0_0_7"/>
<evidence type="ECO:0000256" key="5">
    <source>
        <dbReference type="ARBA" id="ARBA00022691"/>
    </source>
</evidence>
<dbReference type="GO" id="GO:0032259">
    <property type="term" value="P:methylation"/>
    <property type="evidence" value="ECO:0007669"/>
    <property type="project" value="UniProtKB-KW"/>
</dbReference>
<evidence type="ECO:0000313" key="7">
    <source>
        <dbReference type="Proteomes" id="UP000006176"/>
    </source>
</evidence>
<dbReference type="InterPro" id="IPR029063">
    <property type="entry name" value="SAM-dependent_MTases_sf"/>
</dbReference>
<dbReference type="GO" id="GO:0046025">
    <property type="term" value="F:precorrin-6Y C5,15-methyltransferase (decarboxylating) activity"/>
    <property type="evidence" value="ECO:0007669"/>
    <property type="project" value="UniProtKB-EC"/>
</dbReference>
<dbReference type="AlphaFoldDB" id="I3XZM8"/>
<evidence type="ECO:0000256" key="4">
    <source>
        <dbReference type="ARBA" id="ARBA00022679"/>
    </source>
</evidence>
<dbReference type="NCBIfam" id="TIGR02469">
    <property type="entry name" value="CbiT"/>
    <property type="match status" value="1"/>
</dbReference>
<evidence type="ECO:0000256" key="3">
    <source>
        <dbReference type="ARBA" id="ARBA00022603"/>
    </source>
</evidence>
<dbReference type="UniPathway" id="UPA00148"/>
<proteinExistence type="predicted"/>
<dbReference type="InterPro" id="IPR035996">
    <property type="entry name" value="4pyrrol_Methylase_sf"/>
</dbReference>
<dbReference type="CDD" id="cd02440">
    <property type="entry name" value="AdoMet_MTases"/>
    <property type="match status" value="1"/>
</dbReference>
<dbReference type="InterPro" id="IPR050714">
    <property type="entry name" value="Cobalamin_biosynth_MTase"/>
</dbReference>
<keyword evidence="7" id="KW-1185">Reference proteome</keyword>
<dbReference type="Gene3D" id="3.40.50.150">
    <property type="entry name" value="Vaccinia Virus protein VP39"/>
    <property type="match status" value="1"/>
</dbReference>
<dbReference type="EMBL" id="CP003333">
    <property type="protein sequence ID" value="AFL69402.1"/>
    <property type="molecule type" value="Genomic_DNA"/>
</dbReference>
<dbReference type="PANTHER" id="PTHR43182:SF1">
    <property type="entry name" value="COBALT-PRECORRIN-7 C(5)-METHYLTRANSFERASE"/>
    <property type="match status" value="1"/>
</dbReference>
<dbReference type="eggNOG" id="COG2241">
    <property type="taxonomic scope" value="Bacteria"/>
</dbReference>
<reference evidence="6 7" key="1">
    <citation type="submission" date="2012-06" db="EMBL/GenBank/DDBJ databases">
        <title>Complete sequence of Sulfurospirillum barnesii SES-3.</title>
        <authorList>
            <consortium name="US DOE Joint Genome Institute"/>
            <person name="Lucas S."/>
            <person name="Han J."/>
            <person name="Lapidus A."/>
            <person name="Cheng J.-F."/>
            <person name="Goodwin L."/>
            <person name="Pitluck S."/>
            <person name="Peters L."/>
            <person name="Ovchinnikova G."/>
            <person name="Lu M."/>
            <person name="Detter J.C."/>
            <person name="Han C."/>
            <person name="Tapia R."/>
            <person name="Land M."/>
            <person name="Hauser L."/>
            <person name="Kyrpides N."/>
            <person name="Ivanova N."/>
            <person name="Pagani I."/>
            <person name="Stolz J."/>
            <person name="Arkin A."/>
            <person name="Dehal P."/>
            <person name="Oremland R."/>
            <person name="Saltikov C."/>
            <person name="Basu P."/>
            <person name="Hollibaugh J."/>
            <person name="Newman D."/>
            <person name="Stolyar S."/>
            <person name="Hazen T."/>
            <person name="Woyke T."/>
        </authorList>
    </citation>
    <scope>NUCLEOTIDE SEQUENCE [LARGE SCALE GENOMIC DNA]</scope>
    <source>
        <strain evidence="7">ATCC 700032 / DSM 10660 / SES-3</strain>
    </source>
</reference>
<gene>
    <name evidence="6" type="ordered locus">Sulba_2127</name>
</gene>
<keyword evidence="2" id="KW-0169">Cobalamin biosynthesis</keyword>
<dbReference type="Pfam" id="PF03602">
    <property type="entry name" value="Cons_hypoth95"/>
    <property type="match status" value="1"/>
</dbReference>
<protein>
    <submittedName>
        <fullName evidence="6">Precorrin-6Y C5,15-methyltransferase (Decarboxylating), CbiT subunit</fullName>
        <ecNumber evidence="6">2.1.1.132</ecNumber>
    </submittedName>
</protein>